<dbReference type="PANTHER" id="PTHR48097">
    <property type="entry name" value="L-THREONINE ALDOLASE-RELATED"/>
    <property type="match status" value="1"/>
</dbReference>
<proteinExistence type="inferred from homology"/>
<dbReference type="OrthoDB" id="9774495at2"/>
<comment type="subunit">
    <text evidence="3">Homotetramer.</text>
</comment>
<keyword evidence="4" id="KW-0663">Pyridoxal phosphate</keyword>
<evidence type="ECO:0000313" key="6">
    <source>
        <dbReference type="EMBL" id="SFG31234.1"/>
    </source>
</evidence>
<dbReference type="STRING" id="1045558.SAMN05216175_105115"/>
<reference evidence="7" key="1">
    <citation type="submission" date="2016-10" db="EMBL/GenBank/DDBJ databases">
        <authorList>
            <person name="Varghese N."/>
            <person name="Submissions S."/>
        </authorList>
    </citation>
    <scope>NUCLEOTIDE SEQUENCE [LARGE SCALE GENOMIC DNA]</scope>
    <source>
        <strain evidence="7">CGMCC 1.10971</strain>
    </source>
</reference>
<evidence type="ECO:0000256" key="2">
    <source>
        <dbReference type="ARBA" id="ARBA00006966"/>
    </source>
</evidence>
<dbReference type="Gene3D" id="3.90.1150.10">
    <property type="entry name" value="Aspartate Aminotransferase, domain 1"/>
    <property type="match status" value="1"/>
</dbReference>
<accession>A0A1I2QSB2</accession>
<dbReference type="PANTHER" id="PTHR48097:SF5">
    <property type="entry name" value="LOW SPECIFICITY L-THREONINE ALDOLASE"/>
    <property type="match status" value="1"/>
</dbReference>
<evidence type="ECO:0000256" key="1">
    <source>
        <dbReference type="ARBA" id="ARBA00001933"/>
    </source>
</evidence>
<dbReference type="GO" id="GO:0006520">
    <property type="term" value="P:amino acid metabolic process"/>
    <property type="evidence" value="ECO:0007669"/>
    <property type="project" value="InterPro"/>
</dbReference>
<comment type="similarity">
    <text evidence="2">Belongs to the threonine aldolase family.</text>
</comment>
<dbReference type="AlphaFoldDB" id="A0A1I2QSB2"/>
<dbReference type="InterPro" id="IPR015422">
    <property type="entry name" value="PyrdxlP-dep_Trfase_small"/>
</dbReference>
<keyword evidence="7" id="KW-1185">Reference proteome</keyword>
<organism evidence="6 7">
    <name type="scientific">Neptunomonas qingdaonensis</name>
    <dbReference type="NCBI Taxonomy" id="1045558"/>
    <lineage>
        <taxon>Bacteria</taxon>
        <taxon>Pseudomonadati</taxon>
        <taxon>Pseudomonadota</taxon>
        <taxon>Gammaproteobacteria</taxon>
        <taxon>Oceanospirillales</taxon>
        <taxon>Oceanospirillaceae</taxon>
        <taxon>Neptunomonas</taxon>
    </lineage>
</organism>
<dbReference type="SUPFAM" id="SSF53383">
    <property type="entry name" value="PLP-dependent transferases"/>
    <property type="match status" value="1"/>
</dbReference>
<gene>
    <name evidence="6" type="ORF">SAMN05216175_105115</name>
</gene>
<evidence type="ECO:0000256" key="3">
    <source>
        <dbReference type="ARBA" id="ARBA00011881"/>
    </source>
</evidence>
<evidence type="ECO:0000256" key="4">
    <source>
        <dbReference type="ARBA" id="ARBA00022898"/>
    </source>
</evidence>
<name>A0A1I2QSB2_9GAMM</name>
<protein>
    <submittedName>
        <fullName evidence="6">L-threonine aldolase</fullName>
    </submittedName>
</protein>
<evidence type="ECO:0000259" key="5">
    <source>
        <dbReference type="Pfam" id="PF01212"/>
    </source>
</evidence>
<dbReference type="Proteomes" id="UP000198623">
    <property type="component" value="Unassembled WGS sequence"/>
</dbReference>
<sequence length="352" mass="38599">MNINKYSFLDDYSEGCHPAILQALTKTNLIQHTAYGEDEYSVEARSLIKAQLGNLDSSVFFVAGGTLANIIIISSCLRPHEAVIAASSGHIVVRETGAIEATGHKIITVPPEDGKLTPNGIQQALESNAHFPHMAKPRLVYISNSTEIGTLYSKAELVALSKMCKANHLLLLLDGARLGAALSAAKNDLTLKDIAELTDVFWLGGTKAGALLGEAIIINNPSLAEDFAFHIKQRGALLAKGRLLGIQFVELFKAAPFKSALYFEATKFANEMAQKLSSAIEECNYPLWAQTETNQIFPLLPNALIESLQEQFDFYIWQKVDSSHSVIRLVTSWATDEKKIDQFIHCLRRSVA</sequence>
<dbReference type="InterPro" id="IPR015421">
    <property type="entry name" value="PyrdxlP-dep_Trfase_major"/>
</dbReference>
<dbReference type="GO" id="GO:0016829">
    <property type="term" value="F:lyase activity"/>
    <property type="evidence" value="ECO:0007669"/>
    <property type="project" value="InterPro"/>
</dbReference>
<comment type="cofactor">
    <cofactor evidence="1">
        <name>pyridoxal 5'-phosphate</name>
        <dbReference type="ChEBI" id="CHEBI:597326"/>
    </cofactor>
</comment>
<dbReference type="EMBL" id="FOOU01000005">
    <property type="protein sequence ID" value="SFG31234.1"/>
    <property type="molecule type" value="Genomic_DNA"/>
</dbReference>
<evidence type="ECO:0000313" key="7">
    <source>
        <dbReference type="Proteomes" id="UP000198623"/>
    </source>
</evidence>
<dbReference type="InterPro" id="IPR015424">
    <property type="entry name" value="PyrdxlP-dep_Trfase"/>
</dbReference>
<dbReference type="Pfam" id="PF01212">
    <property type="entry name" value="Beta_elim_lyase"/>
    <property type="match status" value="1"/>
</dbReference>
<dbReference type="Gene3D" id="3.40.640.10">
    <property type="entry name" value="Type I PLP-dependent aspartate aminotransferase-like (Major domain)"/>
    <property type="match status" value="1"/>
</dbReference>
<dbReference type="InterPro" id="IPR001597">
    <property type="entry name" value="ArAA_b-elim_lyase/Thr_aldolase"/>
</dbReference>
<dbReference type="RefSeq" id="WP_090727102.1">
    <property type="nucleotide sequence ID" value="NZ_FOOU01000005.1"/>
</dbReference>
<feature type="domain" description="Aromatic amino acid beta-eliminating lyase/threonine aldolase" evidence="5">
    <location>
        <begin position="18"/>
        <end position="297"/>
    </location>
</feature>